<organism evidence="3 4">
    <name type="scientific">Pseudosporangium ferrugineum</name>
    <dbReference type="NCBI Taxonomy" id="439699"/>
    <lineage>
        <taxon>Bacteria</taxon>
        <taxon>Bacillati</taxon>
        <taxon>Actinomycetota</taxon>
        <taxon>Actinomycetes</taxon>
        <taxon>Micromonosporales</taxon>
        <taxon>Micromonosporaceae</taxon>
        <taxon>Pseudosporangium</taxon>
    </lineage>
</organism>
<evidence type="ECO:0000256" key="1">
    <source>
        <dbReference type="SAM" id="Phobius"/>
    </source>
</evidence>
<keyword evidence="1" id="KW-0472">Membrane</keyword>
<dbReference type="InterPro" id="IPR003382">
    <property type="entry name" value="Flavoprotein"/>
</dbReference>
<dbReference type="Pfam" id="PF02441">
    <property type="entry name" value="Flavoprotein"/>
    <property type="match status" value="1"/>
</dbReference>
<feature type="transmembrane region" description="Helical" evidence="1">
    <location>
        <begin position="77"/>
        <end position="97"/>
    </location>
</feature>
<dbReference type="PANTHER" id="PTHR14359:SF6">
    <property type="entry name" value="PHOSPHOPANTOTHENOYLCYSTEINE DECARBOXYLASE"/>
    <property type="match status" value="1"/>
</dbReference>
<dbReference type="Proteomes" id="UP000239209">
    <property type="component" value="Unassembled WGS sequence"/>
</dbReference>
<dbReference type="InterPro" id="IPR036551">
    <property type="entry name" value="Flavin_trans-like"/>
</dbReference>
<protein>
    <submittedName>
        <fullName evidence="3">Flavoprotein</fullName>
    </submittedName>
</protein>
<dbReference type="RefSeq" id="WP_106129001.1">
    <property type="nucleotide sequence ID" value="NZ_PVZG01000012.1"/>
</dbReference>
<dbReference type="GO" id="GO:0015937">
    <property type="term" value="P:coenzyme A biosynthetic process"/>
    <property type="evidence" value="ECO:0007669"/>
    <property type="project" value="TreeGrafter"/>
</dbReference>
<proteinExistence type="predicted"/>
<reference evidence="3 4" key="1">
    <citation type="submission" date="2018-03" db="EMBL/GenBank/DDBJ databases">
        <title>Genomic Encyclopedia of Archaeal and Bacterial Type Strains, Phase II (KMG-II): from individual species to whole genera.</title>
        <authorList>
            <person name="Goeker M."/>
        </authorList>
    </citation>
    <scope>NUCLEOTIDE SEQUENCE [LARGE SCALE GENOMIC DNA]</scope>
    <source>
        <strain evidence="3 4">DSM 45348</strain>
    </source>
</reference>
<evidence type="ECO:0000313" key="3">
    <source>
        <dbReference type="EMBL" id="PRY25819.1"/>
    </source>
</evidence>
<keyword evidence="1" id="KW-1133">Transmembrane helix</keyword>
<gene>
    <name evidence="3" type="ORF">CLV70_112185</name>
</gene>
<dbReference type="Gene3D" id="3.40.50.1950">
    <property type="entry name" value="Flavin prenyltransferase-like"/>
    <property type="match status" value="1"/>
</dbReference>
<evidence type="ECO:0000313" key="4">
    <source>
        <dbReference type="Proteomes" id="UP000239209"/>
    </source>
</evidence>
<dbReference type="AlphaFoldDB" id="A0A2T0RXA1"/>
<dbReference type="GO" id="GO:0071513">
    <property type="term" value="C:phosphopantothenoylcysteine decarboxylase complex"/>
    <property type="evidence" value="ECO:0007669"/>
    <property type="project" value="TreeGrafter"/>
</dbReference>
<feature type="transmembrane region" description="Helical" evidence="1">
    <location>
        <begin position="103"/>
        <end position="122"/>
    </location>
</feature>
<dbReference type="SUPFAM" id="SSF52507">
    <property type="entry name" value="Homo-oligomeric flavin-containing Cys decarboxylases, HFCD"/>
    <property type="match status" value="1"/>
</dbReference>
<feature type="transmembrane region" description="Helical" evidence="1">
    <location>
        <begin position="6"/>
        <end position="23"/>
    </location>
</feature>
<dbReference type="GO" id="GO:0010181">
    <property type="term" value="F:FMN binding"/>
    <property type="evidence" value="ECO:0007669"/>
    <property type="project" value="TreeGrafter"/>
</dbReference>
<name>A0A2T0RXA1_9ACTN</name>
<dbReference type="EMBL" id="PVZG01000012">
    <property type="protein sequence ID" value="PRY25819.1"/>
    <property type="molecule type" value="Genomic_DNA"/>
</dbReference>
<accession>A0A2T0RXA1</accession>
<dbReference type="GO" id="GO:0004633">
    <property type="term" value="F:phosphopantothenoylcysteine decarboxylase activity"/>
    <property type="evidence" value="ECO:0007669"/>
    <property type="project" value="TreeGrafter"/>
</dbReference>
<dbReference type="PANTHER" id="PTHR14359">
    <property type="entry name" value="HOMO-OLIGOMERIC FLAVIN CONTAINING CYS DECARBOXYLASE FAMILY"/>
    <property type="match status" value="1"/>
</dbReference>
<dbReference type="OrthoDB" id="2395518at2"/>
<keyword evidence="4" id="KW-1185">Reference proteome</keyword>
<feature type="domain" description="Flavoprotein" evidence="2">
    <location>
        <begin position="6"/>
        <end position="138"/>
    </location>
</feature>
<comment type="caution">
    <text evidence="3">The sequence shown here is derived from an EMBL/GenBank/DDBJ whole genome shotgun (WGS) entry which is preliminary data.</text>
</comment>
<sequence length="190" mass="20424">MLDDAISVIVCGASAAVLLPSYAMQLRATTRQPVRLLLTYSAEQFVQPRTLGWFADEVYGSADAELVPTEFARRSRLLVVLPASAHTMAAAALGLAGSPAQTVLLAATGPVLFFPSMNRAMWERPSTRRHVRTLREDGHRVIDPIEATVYENWQRRSVQAPSLPGPVDAAALITAEAGTRSIAAANGAWS</sequence>
<keyword evidence="1" id="KW-0812">Transmembrane</keyword>
<evidence type="ECO:0000259" key="2">
    <source>
        <dbReference type="Pfam" id="PF02441"/>
    </source>
</evidence>